<dbReference type="Gene3D" id="2.60.200.20">
    <property type="match status" value="1"/>
</dbReference>
<feature type="compositionally biased region" description="Polar residues" evidence="1">
    <location>
        <begin position="962"/>
        <end position="982"/>
    </location>
</feature>
<feature type="compositionally biased region" description="Basic and acidic residues" evidence="1">
    <location>
        <begin position="1004"/>
        <end position="1014"/>
    </location>
</feature>
<feature type="compositionally biased region" description="Basic and acidic residues" evidence="1">
    <location>
        <begin position="815"/>
        <end position="827"/>
    </location>
</feature>
<dbReference type="OrthoDB" id="6288785at2759"/>
<evidence type="ECO:0000313" key="3">
    <source>
        <dbReference type="EMBL" id="KIL58737.1"/>
    </source>
</evidence>
<dbReference type="HOGENOM" id="CLU_288849_0_0_1"/>
<feature type="domain" description="FHA" evidence="2">
    <location>
        <begin position="38"/>
        <end position="86"/>
    </location>
</feature>
<reference evidence="3 4" key="1">
    <citation type="submission" date="2014-04" db="EMBL/GenBank/DDBJ databases">
        <title>Evolutionary Origins and Diversification of the Mycorrhizal Mutualists.</title>
        <authorList>
            <consortium name="DOE Joint Genome Institute"/>
            <consortium name="Mycorrhizal Genomics Consortium"/>
            <person name="Kohler A."/>
            <person name="Kuo A."/>
            <person name="Nagy L.G."/>
            <person name="Floudas D."/>
            <person name="Copeland A."/>
            <person name="Barry K.W."/>
            <person name="Cichocki N."/>
            <person name="Veneault-Fourrey C."/>
            <person name="LaButti K."/>
            <person name="Lindquist E.A."/>
            <person name="Lipzen A."/>
            <person name="Lundell T."/>
            <person name="Morin E."/>
            <person name="Murat C."/>
            <person name="Riley R."/>
            <person name="Ohm R."/>
            <person name="Sun H."/>
            <person name="Tunlid A."/>
            <person name="Henrissat B."/>
            <person name="Grigoriev I.V."/>
            <person name="Hibbett D.S."/>
            <person name="Martin F."/>
        </authorList>
    </citation>
    <scope>NUCLEOTIDE SEQUENCE [LARGE SCALE GENOMIC DNA]</scope>
    <source>
        <strain evidence="3 4">Koide BX008</strain>
    </source>
</reference>
<evidence type="ECO:0000256" key="1">
    <source>
        <dbReference type="SAM" id="MobiDB-lite"/>
    </source>
</evidence>
<dbReference type="SMART" id="SM00240">
    <property type="entry name" value="FHA"/>
    <property type="match status" value="1"/>
</dbReference>
<dbReference type="STRING" id="946122.A0A0C2WBQ7"/>
<dbReference type="EMBL" id="KN818330">
    <property type="protein sequence ID" value="KIL58737.1"/>
    <property type="molecule type" value="Genomic_DNA"/>
</dbReference>
<feature type="region of interest" description="Disordered" evidence="1">
    <location>
        <begin position="803"/>
        <end position="1041"/>
    </location>
</feature>
<dbReference type="Proteomes" id="UP000054549">
    <property type="component" value="Unassembled WGS sequence"/>
</dbReference>
<proteinExistence type="predicted"/>
<evidence type="ECO:0000259" key="2">
    <source>
        <dbReference type="PROSITE" id="PS50006"/>
    </source>
</evidence>
<feature type="compositionally biased region" description="Polar residues" evidence="1">
    <location>
        <begin position="846"/>
        <end position="857"/>
    </location>
</feature>
<dbReference type="AlphaFoldDB" id="A0A0C2WBQ7"/>
<feature type="region of interest" description="Disordered" evidence="1">
    <location>
        <begin position="175"/>
        <end position="203"/>
    </location>
</feature>
<name>A0A0C2WBQ7_AMAMK</name>
<dbReference type="InParanoid" id="A0A0C2WBQ7"/>
<feature type="compositionally biased region" description="Polar residues" evidence="1">
    <location>
        <begin position="756"/>
        <end position="771"/>
    </location>
</feature>
<dbReference type="InterPro" id="IPR000253">
    <property type="entry name" value="FHA_dom"/>
</dbReference>
<dbReference type="InterPro" id="IPR008984">
    <property type="entry name" value="SMAD_FHA_dom_sf"/>
</dbReference>
<dbReference type="PROSITE" id="PS50006">
    <property type="entry name" value="FHA_DOMAIN"/>
    <property type="match status" value="1"/>
</dbReference>
<gene>
    <name evidence="3" type="ORF">M378DRAFT_111699</name>
</gene>
<evidence type="ECO:0000313" key="4">
    <source>
        <dbReference type="Proteomes" id="UP000054549"/>
    </source>
</evidence>
<keyword evidence="4" id="KW-1185">Reference proteome</keyword>
<accession>A0A0C2WBQ7</accession>
<feature type="region of interest" description="Disordered" evidence="1">
    <location>
        <begin position="756"/>
        <end position="787"/>
    </location>
</feature>
<feature type="compositionally biased region" description="Polar residues" evidence="1">
    <location>
        <begin position="181"/>
        <end position="200"/>
    </location>
</feature>
<sequence>MLDDIDKTQIGRYGTISLLKRQDPPTVVTSFGIDTEELTFGRDRDCSIRLYYADIDSIHCKIVFEDRKAFLIVLGKNGLLVDGCLVYPNPAVHGAQTTIPLTNNSEIEIHNKRFRFTYPPKELRAMLFASPIRPTRAPRLSMIHSAQVFSPKLPKNFEGNLRLLQSPLKSTFLRSPLKGSNHVSNGNQDRSKPTYDQSSGHDWISDDEEGCEEIVLVEGDNPRVVEEEKDLVIVENVEVPPPSTSFESAFSPGPHNEHRLHLSIVDPLQTPHRCRNSRDSLHRAVLIRSAQRAVLHAEKEEDELEEMEVLSVVASDDDEDEIVDETDSNRGMDVWNEEPTSEQALKPMPRNAERTQSLQDLSTVVESAEQDPLLQLKLCEDLQWKQGDIEGGQNEGTQSLASANSTNLATCYESIDKCKYLGDFRTPQPQSRRQFQKPLGRSLFAFKKESSGDASRVLDDPTSNSPGRARYSIASGEPRRMLIEMPWRVEDLVVPAKSEEHRVVSPRDITHEVHSTESNSQLNIAYSVTPSSARRGVDERERKAIRERRRSALREMDSFFAGGIPGMGSTPTKNTAVPYRQDQSLYDTPKRNLVPSLEENVVTLTSRKASDKSTVKSEDDEELDTQILLERMKVTVEEMRRRRSTVFTPPSSLVQRREPPLSNNAAPVASPDVRMQVANSREQHPMDQTEEPGEQQPFSLLRPPKVVIEPLQDENESRSMEKSFSQLMRSESPEDLEQPSEDICHILEQDITIPSENAENPTCDITGSNPYTVHRSTRSRTASAEPETNLLAWERDTVHNDTHIQQFNLVPSGRPAKDTRKGPRGDRAPAPSAAQLRGRNCRKPQQKTTIESRISSSDSEKQEMPNTESEDEEDKRESTPTPAPRTMRTSRRGVGVASVANSGQLQDKAEDPEQIPPNASNRRLKRSTAVEPNSDAKRKSRKAKKEDQGTSEVEGTRKTRTRSATVNGSASRTTNVSKTPATRSGGRKTPVTAPSAIPVDCEDEKPNGGKENTRNSKVTPADGTRVRISRNKATSNTATVSRVKAEGVSAVQRVTRTRTRART</sequence>
<feature type="compositionally biased region" description="Polar residues" evidence="1">
    <location>
        <begin position="1031"/>
        <end position="1040"/>
    </location>
</feature>
<feature type="region of interest" description="Disordered" evidence="1">
    <location>
        <begin position="647"/>
        <end position="670"/>
    </location>
</feature>
<organism evidence="3 4">
    <name type="scientific">Amanita muscaria (strain Koide BX008)</name>
    <dbReference type="NCBI Taxonomy" id="946122"/>
    <lineage>
        <taxon>Eukaryota</taxon>
        <taxon>Fungi</taxon>
        <taxon>Dikarya</taxon>
        <taxon>Basidiomycota</taxon>
        <taxon>Agaricomycotina</taxon>
        <taxon>Agaricomycetes</taxon>
        <taxon>Agaricomycetidae</taxon>
        <taxon>Agaricales</taxon>
        <taxon>Pluteineae</taxon>
        <taxon>Amanitaceae</taxon>
        <taxon>Amanita</taxon>
    </lineage>
</organism>
<dbReference type="Pfam" id="PF00498">
    <property type="entry name" value="FHA"/>
    <property type="match status" value="1"/>
</dbReference>
<dbReference type="SUPFAM" id="SSF49879">
    <property type="entry name" value="SMAD/FHA domain"/>
    <property type="match status" value="1"/>
</dbReference>
<protein>
    <recommendedName>
        <fullName evidence="2">FHA domain-containing protein</fullName>
    </recommendedName>
</protein>